<organism evidence="7 8">
    <name type="scientific">Zwartia hollandica</name>
    <dbReference type="NCBI Taxonomy" id="324606"/>
    <lineage>
        <taxon>Bacteria</taxon>
        <taxon>Pseudomonadati</taxon>
        <taxon>Pseudomonadota</taxon>
        <taxon>Betaproteobacteria</taxon>
        <taxon>Burkholderiales</taxon>
        <taxon>Alcaligenaceae</taxon>
        <taxon>Zwartia</taxon>
    </lineage>
</organism>
<evidence type="ECO:0000256" key="3">
    <source>
        <dbReference type="ARBA" id="ARBA00022692"/>
    </source>
</evidence>
<keyword evidence="4 6" id="KW-1133">Transmembrane helix</keyword>
<dbReference type="RefSeq" id="WP_259661326.1">
    <property type="nucleotide sequence ID" value="NZ_JAHXRI010000007.1"/>
</dbReference>
<feature type="transmembrane region" description="Helical" evidence="6">
    <location>
        <begin position="242"/>
        <end position="261"/>
    </location>
</feature>
<feature type="transmembrane region" description="Helical" evidence="6">
    <location>
        <begin position="273"/>
        <end position="295"/>
    </location>
</feature>
<accession>A0A953NAF3</accession>
<evidence type="ECO:0000256" key="1">
    <source>
        <dbReference type="ARBA" id="ARBA00004651"/>
    </source>
</evidence>
<dbReference type="AlphaFoldDB" id="A0A953NAF3"/>
<keyword evidence="3 6" id="KW-0812">Transmembrane</keyword>
<dbReference type="Proteomes" id="UP000739565">
    <property type="component" value="Unassembled WGS sequence"/>
</dbReference>
<sequence length="349" mass="37743">MKKTFKTLWPYLRIVLSLLLLWLAARNIDWQALRETKIAIEPGWFALALALLVSANLLAVVRWGWIMRSMGLRQPISRYITLYFAGGLINQGLPSTIGGDSYRAVEGSRLGTIRQRQVGQPAGARTPTLAQELHQPIDLNRAPPRLRLGFISVALDRGLGLIGNNILGALGLILGGIMIAPWGESLGWWALGAMIAGATLASLMLGSPRTRLWIQKILVKLGMPEAMPGLKTALGWPTVLPQLAISIATHMIALTAFWCCLQAFGTTAPFSALMVGLPALGLLMMLPISISGWGLREATLSTTLALWGVDSGITVLASVSFGIVTLVTYLPGAISLLQRRRQDDLSTKH</sequence>
<dbReference type="GO" id="GO:0005886">
    <property type="term" value="C:plasma membrane"/>
    <property type="evidence" value="ECO:0007669"/>
    <property type="project" value="UniProtKB-SubCell"/>
</dbReference>
<feature type="transmembrane region" description="Helical" evidence="6">
    <location>
        <begin position="186"/>
        <end position="205"/>
    </location>
</feature>
<gene>
    <name evidence="7" type="ORF">KZZ10_09735</name>
</gene>
<protein>
    <submittedName>
        <fullName evidence="7">Flippase-like domain-containing protein</fullName>
    </submittedName>
</protein>
<comment type="subcellular location">
    <subcellularLocation>
        <location evidence="1">Cell membrane</location>
        <topology evidence="1">Multi-pass membrane protein</topology>
    </subcellularLocation>
</comment>
<dbReference type="InterPro" id="IPR022791">
    <property type="entry name" value="L-PG_synthase/AglD"/>
</dbReference>
<dbReference type="PANTHER" id="PTHR40277">
    <property type="entry name" value="BLL5419 PROTEIN"/>
    <property type="match status" value="1"/>
</dbReference>
<feature type="transmembrane region" description="Helical" evidence="6">
    <location>
        <begin position="159"/>
        <end position="180"/>
    </location>
</feature>
<feature type="transmembrane region" description="Helical" evidence="6">
    <location>
        <begin position="44"/>
        <end position="65"/>
    </location>
</feature>
<keyword evidence="8" id="KW-1185">Reference proteome</keyword>
<evidence type="ECO:0000256" key="4">
    <source>
        <dbReference type="ARBA" id="ARBA00022989"/>
    </source>
</evidence>
<comment type="caution">
    <text evidence="7">The sequence shown here is derived from an EMBL/GenBank/DDBJ whole genome shotgun (WGS) entry which is preliminary data.</text>
</comment>
<evidence type="ECO:0000256" key="5">
    <source>
        <dbReference type="ARBA" id="ARBA00023136"/>
    </source>
</evidence>
<keyword evidence="2" id="KW-1003">Cell membrane</keyword>
<dbReference type="EMBL" id="JAHXRI010000007">
    <property type="protein sequence ID" value="MBZ1350923.1"/>
    <property type="molecule type" value="Genomic_DNA"/>
</dbReference>
<dbReference type="PANTHER" id="PTHR40277:SF1">
    <property type="entry name" value="BLL5419 PROTEIN"/>
    <property type="match status" value="1"/>
</dbReference>
<feature type="transmembrane region" description="Helical" evidence="6">
    <location>
        <begin position="315"/>
        <end position="337"/>
    </location>
</feature>
<evidence type="ECO:0000256" key="2">
    <source>
        <dbReference type="ARBA" id="ARBA00022475"/>
    </source>
</evidence>
<name>A0A953NAF3_9BURK</name>
<evidence type="ECO:0000313" key="8">
    <source>
        <dbReference type="Proteomes" id="UP000739565"/>
    </source>
</evidence>
<dbReference type="Pfam" id="PF03706">
    <property type="entry name" value="LPG_synthase_TM"/>
    <property type="match status" value="1"/>
</dbReference>
<keyword evidence="5 6" id="KW-0472">Membrane</keyword>
<evidence type="ECO:0000256" key="6">
    <source>
        <dbReference type="SAM" id="Phobius"/>
    </source>
</evidence>
<proteinExistence type="predicted"/>
<evidence type="ECO:0000313" key="7">
    <source>
        <dbReference type="EMBL" id="MBZ1350923.1"/>
    </source>
</evidence>
<reference evidence="7" key="1">
    <citation type="submission" date="2021-07" db="EMBL/GenBank/DDBJ databases">
        <title>New genus and species of the family Alcaligenaceae.</title>
        <authorList>
            <person name="Hahn M.W."/>
        </authorList>
    </citation>
    <scope>NUCLEOTIDE SEQUENCE</scope>
    <source>
        <strain evidence="7">LF4-65</strain>
    </source>
</reference>